<organism evidence="2 3">
    <name type="scientific">Ophiocordyceps australis</name>
    <dbReference type="NCBI Taxonomy" id="1399860"/>
    <lineage>
        <taxon>Eukaryota</taxon>
        <taxon>Fungi</taxon>
        <taxon>Dikarya</taxon>
        <taxon>Ascomycota</taxon>
        <taxon>Pezizomycotina</taxon>
        <taxon>Sordariomycetes</taxon>
        <taxon>Hypocreomycetidae</taxon>
        <taxon>Hypocreales</taxon>
        <taxon>Ophiocordycipitaceae</taxon>
        <taxon>Ophiocordyceps</taxon>
    </lineage>
</organism>
<feature type="compositionally biased region" description="Polar residues" evidence="1">
    <location>
        <begin position="480"/>
        <end position="492"/>
    </location>
</feature>
<feature type="region of interest" description="Disordered" evidence="1">
    <location>
        <begin position="301"/>
        <end position="334"/>
    </location>
</feature>
<dbReference type="EMBL" id="NJET01000186">
    <property type="protein sequence ID" value="PHH59720.1"/>
    <property type="molecule type" value="Genomic_DNA"/>
</dbReference>
<feature type="compositionally biased region" description="Polar residues" evidence="1">
    <location>
        <begin position="397"/>
        <end position="411"/>
    </location>
</feature>
<gene>
    <name evidence="2" type="ORF">CDD81_2638</name>
</gene>
<protein>
    <submittedName>
        <fullName evidence="2">Uncharacterized protein</fullName>
    </submittedName>
</protein>
<dbReference type="PANTHER" id="PTHR40788">
    <property type="entry name" value="CLR5 DOMAIN-CONTAINING PROTEIN-RELATED"/>
    <property type="match status" value="1"/>
</dbReference>
<comment type="caution">
    <text evidence="2">The sequence shown here is derived from an EMBL/GenBank/DDBJ whole genome shotgun (WGS) entry which is preliminary data.</text>
</comment>
<sequence length="937" mass="103649">MLRHESLNRAWQYHRSAITKLIRRFPEKLLITNASELGKPQGDKFYYPEDKRRTPECVQALRSAEQNLDKFWRAIDKLIYTACGDLTDSNMLGQVLSSNVPSVERISLSAESDMAEMTKAAIVNANHHSVPLSPLWGEMFGEPVGPQKLWKYTVLIPDNFVPTALEKAGFDKDAPSPVLIAIQNSRGIMKKAAMSLLDDLEMPHTKQNIGDFMEIFVRTQIDQVSGIPGGDWFLKAAHDMMLEYSESQDPDSIIVESSQAPAASADSEPKSRMTAPEAAEILSAMNYSPVSTMEPEATTQVEWGNRGGTPPKETKDQQQDAQELSAHPPPQEKVQQGVLEEALSQSQLLEQAPSDDAGESQDQAAQEPPTKHSRPASLQQDKVRQDVVEKALFKSQPLEQTTSSEQGSSHLYQQPKCLVALEVTPIVQEREVTELSDEDESLQDQALTGVIQVGDGTDQTSKPEALIHSSQDQGEVRQEGATTEASQQQESIRTLERNPGSSSTRKEEVTEASADKSARPLQQEITVPALQEQGSAQRFGQEKLIGALPDQGCSEPPQQEKGVIELSEEQNYSQSTKPQEKVTKASIEQICSESTQPQEKVAKAFKEQTCSQSTKPQEKVTKASIEKICSESTQPQEKVVKAFEEQTCSQSTKPQEKVTKASTEQICSESTQPQEKVAKAFEEQTCSQSPLHEETAEAPKDQASMPTLQQEGPVEVAEEQASCQPPPPLETTKTTENQAPTQVGQHGAATDSIKEYSTMPQQQDELTEKSGDTAATNYSEQLETQKVLPHDSQGALAGQEGDECELHECQVPGSSAKKMTSDDDDVIAVDSRALKVFRTVFQDAMTIQTPGEVVWQDFVHAMTSTGYFTAEKMYGSAWQFHKTQDAPVTWPVTRIQFYEPYPRPKMAFIEARRCGKWLNKTLGWEASTFVLKDKEPQ</sequence>
<name>A0A2C5XX78_9HYPO</name>
<feature type="region of interest" description="Disordered" evidence="1">
    <location>
        <begin position="430"/>
        <end position="522"/>
    </location>
</feature>
<feature type="region of interest" description="Disordered" evidence="1">
    <location>
        <begin position="631"/>
        <end position="752"/>
    </location>
</feature>
<dbReference type="STRING" id="1399860.A0A2C5XX78"/>
<accession>A0A2C5XX78</accession>
<dbReference type="Proteomes" id="UP000226192">
    <property type="component" value="Unassembled WGS sequence"/>
</dbReference>
<feature type="compositionally biased region" description="Basic and acidic residues" evidence="1">
    <location>
        <begin position="504"/>
        <end position="518"/>
    </location>
</feature>
<reference evidence="2 3" key="1">
    <citation type="submission" date="2017-06" db="EMBL/GenBank/DDBJ databases">
        <title>Ant-infecting Ophiocordyceps genomes reveal a high diversity of potential behavioral manipulation genes and a possible major role for enterotoxins.</title>
        <authorList>
            <person name="De Bekker C."/>
            <person name="Evans H.C."/>
            <person name="Brachmann A."/>
            <person name="Hughes D.P."/>
        </authorList>
    </citation>
    <scope>NUCLEOTIDE SEQUENCE [LARGE SCALE GENOMIC DNA]</scope>
    <source>
        <strain evidence="2 3">Map64</strain>
    </source>
</reference>
<feature type="compositionally biased region" description="Basic and acidic residues" evidence="1">
    <location>
        <begin position="691"/>
        <end position="700"/>
    </location>
</feature>
<feature type="region of interest" description="Disordered" evidence="1">
    <location>
        <begin position="783"/>
        <end position="804"/>
    </location>
</feature>
<evidence type="ECO:0000313" key="2">
    <source>
        <dbReference type="EMBL" id="PHH59720.1"/>
    </source>
</evidence>
<feature type="compositionally biased region" description="Basic and acidic residues" evidence="1">
    <location>
        <begin position="381"/>
        <end position="392"/>
    </location>
</feature>
<keyword evidence="3" id="KW-1185">Reference proteome</keyword>
<dbReference type="PANTHER" id="PTHR40788:SF2">
    <property type="entry name" value="CLR5 DOMAIN-CONTAINING PROTEIN"/>
    <property type="match status" value="1"/>
</dbReference>
<dbReference type="AlphaFoldDB" id="A0A2C5XX78"/>
<proteinExistence type="predicted"/>
<feature type="compositionally biased region" description="Polar residues" evidence="1">
    <location>
        <begin position="457"/>
        <end position="473"/>
    </location>
</feature>
<evidence type="ECO:0000313" key="3">
    <source>
        <dbReference type="Proteomes" id="UP000226192"/>
    </source>
</evidence>
<feature type="compositionally biased region" description="Polar residues" evidence="1">
    <location>
        <begin position="660"/>
        <end position="674"/>
    </location>
</feature>
<dbReference type="OrthoDB" id="2922289at2759"/>
<feature type="region of interest" description="Disordered" evidence="1">
    <location>
        <begin position="350"/>
        <end position="411"/>
    </location>
</feature>
<evidence type="ECO:0000256" key="1">
    <source>
        <dbReference type="SAM" id="MobiDB-lite"/>
    </source>
</evidence>